<evidence type="ECO:0000259" key="4">
    <source>
        <dbReference type="Pfam" id="PF01171"/>
    </source>
</evidence>
<dbReference type="Proteomes" id="UP000002216">
    <property type="component" value="Chromosome"/>
</dbReference>
<dbReference type="PIRSF" id="PIRSF004976">
    <property type="entry name" value="ATPase_YdaO"/>
    <property type="match status" value="1"/>
</dbReference>
<keyword evidence="3" id="KW-0547">Nucleotide-binding</keyword>
<name>C7LTV3_DESBD</name>
<evidence type="ECO:0000256" key="2">
    <source>
        <dbReference type="PIRSR" id="PIRSR004976-50"/>
    </source>
</evidence>
<dbReference type="OrthoDB" id="9801054at2"/>
<dbReference type="InterPro" id="IPR014729">
    <property type="entry name" value="Rossmann-like_a/b/a_fold"/>
</dbReference>
<feature type="binding site" evidence="3">
    <location>
        <position position="79"/>
    </location>
    <ligand>
        <name>ATP</name>
        <dbReference type="ChEBI" id="CHEBI:30616"/>
    </ligand>
</feature>
<dbReference type="KEGG" id="dba:Dbac_1482"/>
<dbReference type="GO" id="GO:0002144">
    <property type="term" value="C:cytosolic tRNA wobble base thiouridylase complex"/>
    <property type="evidence" value="ECO:0007669"/>
    <property type="project" value="TreeGrafter"/>
</dbReference>
<dbReference type="eggNOG" id="COG0037">
    <property type="taxonomic scope" value="Bacteria"/>
</dbReference>
<feature type="binding site" evidence="3">
    <location>
        <position position="155"/>
    </location>
    <ligand>
        <name>ATP</name>
        <dbReference type="ChEBI" id="CHEBI:30616"/>
    </ligand>
</feature>
<keyword evidence="2" id="KW-0862">Zinc</keyword>
<evidence type="ECO:0000313" key="7">
    <source>
        <dbReference type="Proteomes" id="UP000002216"/>
    </source>
</evidence>
<dbReference type="InterPro" id="IPR035107">
    <property type="entry name" value="tRNA_thiolation_TtcA_Ctu1"/>
</dbReference>
<dbReference type="PANTHER" id="PTHR11807">
    <property type="entry name" value="ATPASES OF THE PP SUPERFAMILY-RELATED"/>
    <property type="match status" value="1"/>
</dbReference>
<feature type="binding site" evidence="2">
    <location>
        <position position="25"/>
    </location>
    <ligand>
        <name>Zn(2+)</name>
        <dbReference type="ChEBI" id="CHEBI:29105"/>
        <label>1</label>
    </ligand>
</feature>
<evidence type="ECO:0000313" key="6">
    <source>
        <dbReference type="EMBL" id="ACU89576.1"/>
    </source>
</evidence>
<dbReference type="AlphaFoldDB" id="C7LTV3"/>
<dbReference type="EMBL" id="CP001629">
    <property type="protein sequence ID" value="ACU89576.1"/>
    <property type="molecule type" value="Genomic_DNA"/>
</dbReference>
<reference evidence="6 7" key="1">
    <citation type="journal article" date="2009" name="Stand. Genomic Sci.">
        <title>Complete genome sequence of Desulfomicrobium baculatum type strain (X).</title>
        <authorList>
            <person name="Copeland A."/>
            <person name="Spring S."/>
            <person name="Goker M."/>
            <person name="Schneider S."/>
            <person name="Lapidus A."/>
            <person name="Del Rio T.G."/>
            <person name="Tice H."/>
            <person name="Cheng J.F."/>
            <person name="Chen F."/>
            <person name="Nolan M."/>
            <person name="Bruce D."/>
            <person name="Goodwin L."/>
            <person name="Pitluck S."/>
            <person name="Ivanova N."/>
            <person name="Mavrommatis K."/>
            <person name="Ovchinnikova G."/>
            <person name="Pati A."/>
            <person name="Chen A."/>
            <person name="Palaniappan K."/>
            <person name="Land M."/>
            <person name="Hauser L."/>
            <person name="Chang Y.J."/>
            <person name="Jeffries C.C."/>
            <person name="Meincke L."/>
            <person name="Sims D."/>
            <person name="Brettin T."/>
            <person name="Detter J.C."/>
            <person name="Han C."/>
            <person name="Chain P."/>
            <person name="Bristow J."/>
            <person name="Eisen J.A."/>
            <person name="Markowitz V."/>
            <person name="Hugenholtz P."/>
            <person name="Kyrpides N.C."/>
            <person name="Klenk H.P."/>
            <person name="Lucas S."/>
        </authorList>
    </citation>
    <scope>NUCLEOTIDE SEQUENCE [LARGE SCALE GENOMIC DNA]</scope>
    <source>
        <strain evidence="7">DSM 4028 / VKM B-1378 / X</strain>
    </source>
</reference>
<evidence type="ECO:0000256" key="3">
    <source>
        <dbReference type="PIRSR" id="PIRSR004976-51"/>
    </source>
</evidence>
<feature type="binding site" evidence="2">
    <location>
        <position position="3"/>
    </location>
    <ligand>
        <name>Zn(2+)</name>
        <dbReference type="ChEBI" id="CHEBI:29105"/>
        <label>1</label>
    </ligand>
</feature>
<dbReference type="PANTHER" id="PTHR11807:SF27">
    <property type="entry name" value="TRNA-5-METHYLURIDINE(54) 2-SULFURTRANSFERASE"/>
    <property type="match status" value="1"/>
</dbReference>
<keyword evidence="1" id="KW-0808">Transferase</keyword>
<dbReference type="GO" id="GO:0016740">
    <property type="term" value="F:transferase activity"/>
    <property type="evidence" value="ECO:0007669"/>
    <property type="project" value="UniProtKB-KW"/>
</dbReference>
<feature type="binding site" evidence="2">
    <location>
        <position position="275"/>
    </location>
    <ligand>
        <name>Zn(2+)</name>
        <dbReference type="ChEBI" id="CHEBI:29105"/>
        <label>2</label>
    </ligand>
</feature>
<dbReference type="Pfam" id="PF01171">
    <property type="entry name" value="ATP_bind_3"/>
    <property type="match status" value="1"/>
</dbReference>
<keyword evidence="3" id="KW-0067">ATP-binding</keyword>
<gene>
    <name evidence="6" type="ordered locus">Dbac_1482</name>
</gene>
<proteinExistence type="predicted"/>
<dbReference type="Pfam" id="PF22082">
    <property type="entry name" value="TtuA_LIM_N"/>
    <property type="match status" value="1"/>
</dbReference>
<feature type="binding site" evidence="2">
    <location>
        <position position="22"/>
    </location>
    <ligand>
        <name>Zn(2+)</name>
        <dbReference type="ChEBI" id="CHEBI:29105"/>
        <label>1</label>
    </ligand>
</feature>
<dbReference type="GO" id="GO:0046872">
    <property type="term" value="F:metal ion binding"/>
    <property type="evidence" value="ECO:0007669"/>
    <property type="project" value="UniProtKB-KW"/>
</dbReference>
<feature type="binding site" evidence="3">
    <location>
        <position position="59"/>
    </location>
    <ligand>
        <name>ATP</name>
        <dbReference type="ChEBI" id="CHEBI:30616"/>
    </ligand>
</feature>
<dbReference type="STRING" id="525897.Dbac_1482"/>
<dbReference type="InterPro" id="IPR011063">
    <property type="entry name" value="TilS/TtcA_N"/>
</dbReference>
<dbReference type="GO" id="GO:0002143">
    <property type="term" value="P:tRNA wobble position uridine thiolation"/>
    <property type="evidence" value="ECO:0007669"/>
    <property type="project" value="TreeGrafter"/>
</dbReference>
<dbReference type="InterPro" id="IPR054306">
    <property type="entry name" value="TtuA-like_LIM_N"/>
</dbReference>
<dbReference type="RefSeq" id="WP_015773670.1">
    <property type="nucleotide sequence ID" value="NC_013173.1"/>
</dbReference>
<accession>C7LTV3</accession>
<keyword evidence="2" id="KW-0479">Metal-binding</keyword>
<dbReference type="GO" id="GO:0005524">
    <property type="term" value="F:ATP binding"/>
    <property type="evidence" value="ECO:0007669"/>
    <property type="project" value="UniProtKB-KW"/>
</dbReference>
<keyword evidence="7" id="KW-1185">Reference proteome</keyword>
<feature type="binding site" evidence="2">
    <location>
        <position position="278"/>
    </location>
    <ligand>
        <name>Zn(2+)</name>
        <dbReference type="ChEBI" id="CHEBI:29105"/>
        <label>2</label>
    </ligand>
</feature>
<dbReference type="GO" id="GO:0000049">
    <property type="term" value="F:tRNA binding"/>
    <property type="evidence" value="ECO:0007669"/>
    <property type="project" value="TreeGrafter"/>
</dbReference>
<feature type="binding site" evidence="3">
    <location>
        <begin position="53"/>
        <end position="55"/>
    </location>
    <ligand>
        <name>ATP</name>
        <dbReference type="ChEBI" id="CHEBI:30616"/>
    </ligand>
</feature>
<organism evidence="6 7">
    <name type="scientific">Desulfomicrobium baculatum (strain DSM 4028 / VKM B-1378 / X)</name>
    <name type="common">Desulfovibrio baculatus</name>
    <dbReference type="NCBI Taxonomy" id="525897"/>
    <lineage>
        <taxon>Bacteria</taxon>
        <taxon>Pseudomonadati</taxon>
        <taxon>Thermodesulfobacteriota</taxon>
        <taxon>Desulfovibrionia</taxon>
        <taxon>Desulfovibrionales</taxon>
        <taxon>Desulfomicrobiaceae</taxon>
        <taxon>Desulfomicrobium</taxon>
    </lineage>
</organism>
<feature type="binding site" evidence="2">
    <location>
        <position position="287"/>
    </location>
    <ligand>
        <name>Zn(2+)</name>
        <dbReference type="ChEBI" id="CHEBI:29105"/>
        <label>2</label>
    </ligand>
</feature>
<feature type="binding site" evidence="3">
    <location>
        <position position="160"/>
    </location>
    <ligand>
        <name>ATP</name>
        <dbReference type="ChEBI" id="CHEBI:30616"/>
    </ligand>
</feature>
<feature type="binding site" evidence="2">
    <location>
        <position position="6"/>
    </location>
    <ligand>
        <name>Zn(2+)</name>
        <dbReference type="ChEBI" id="CHEBI:29105"/>
        <label>1</label>
    </ligand>
</feature>
<feature type="domain" description="2-thiouridine synthetase TtuA-like N-terminal LIM" evidence="5">
    <location>
        <begin position="2"/>
        <end position="27"/>
    </location>
</feature>
<feature type="domain" description="tRNA(Ile)-lysidine/2-thiocytidine synthase N-terminal" evidence="4">
    <location>
        <begin position="50"/>
        <end position="171"/>
    </location>
</feature>
<dbReference type="SUPFAM" id="SSF52402">
    <property type="entry name" value="Adenine nucleotide alpha hydrolases-like"/>
    <property type="match status" value="1"/>
</dbReference>
<evidence type="ECO:0000259" key="5">
    <source>
        <dbReference type="Pfam" id="PF22082"/>
    </source>
</evidence>
<protein>
    <submittedName>
        <fullName evidence="6">PP-loop domain protein</fullName>
    </submittedName>
</protein>
<evidence type="ECO:0000256" key="1">
    <source>
        <dbReference type="ARBA" id="ARBA00022679"/>
    </source>
</evidence>
<sequence>MKCKRCQIPAVVALPSHHTAFCKDCFLVFARRLVERAIKEHGMFTFDDRILIAISGGKDSLALAWQLKDLGYNIEGLHIDLGIPESSPIARSYAERFCAMGEIPLHVIETAKLGLAMCDVKRRVKRPICSVCGQTKRYLFNKFAQENGFTVLATGHNLDDETSRLFANVMRWDVEFLSDQGPVMPAEKGFAKKVKPLFRLTEFETANLCFLAGIDYGYAPCPYSSKASFPIYKNLLADLEDIQPGRKIRFYDGFLKDGRQGFAPRGETSVDIQPCTTCGYPTSAGECGFCRLTATMNEDDGKRETRDVKRKA</sequence>
<dbReference type="Gene3D" id="3.40.50.620">
    <property type="entry name" value="HUPs"/>
    <property type="match status" value="1"/>
</dbReference>
<dbReference type="HOGENOM" id="CLU_026481_1_1_7"/>
<feature type="binding site" evidence="2">
    <location>
        <position position="290"/>
    </location>
    <ligand>
        <name>Zn(2+)</name>
        <dbReference type="ChEBI" id="CHEBI:29105"/>
        <label>2</label>
    </ligand>
</feature>